<feature type="transmembrane region" description="Helical" evidence="1">
    <location>
        <begin position="12"/>
        <end position="36"/>
    </location>
</feature>
<evidence type="ECO:0000256" key="1">
    <source>
        <dbReference type="SAM" id="Phobius"/>
    </source>
</evidence>
<dbReference type="RefSeq" id="WP_043529719.1">
    <property type="nucleotide sequence ID" value="NZ_BAABKU010000042.1"/>
</dbReference>
<keyword evidence="1" id="KW-0472">Membrane</keyword>
<comment type="caution">
    <text evidence="2">The sequence shown here is derived from an EMBL/GenBank/DDBJ whole genome shotgun (WGS) entry which is preliminary data.</text>
</comment>
<dbReference type="STRING" id="1869.MB27_29190"/>
<evidence type="ECO:0000313" key="2">
    <source>
        <dbReference type="EMBL" id="KHD74348.1"/>
    </source>
</evidence>
<protein>
    <submittedName>
        <fullName evidence="2">Uncharacterized protein</fullName>
    </submittedName>
</protein>
<dbReference type="EMBL" id="JRTT01000046">
    <property type="protein sequence ID" value="KHD74348.1"/>
    <property type="molecule type" value="Genomic_DNA"/>
</dbReference>
<sequence length="110" mass="11181">MTNTPAPGPRTSGPIIVVALTAGWLVGTACLGFLWLMALSAALDDGSSGSGVFGRLFTPLSVVAPAFFVFAPLGIAAVARSRGLPRTAIVYLVLSAVLLGAVAVQLIAEW</sequence>
<keyword evidence="1" id="KW-1133">Transmembrane helix</keyword>
<organism evidence="2 3">
    <name type="scientific">Actinoplanes utahensis</name>
    <dbReference type="NCBI Taxonomy" id="1869"/>
    <lineage>
        <taxon>Bacteria</taxon>
        <taxon>Bacillati</taxon>
        <taxon>Actinomycetota</taxon>
        <taxon>Actinomycetes</taxon>
        <taxon>Micromonosporales</taxon>
        <taxon>Micromonosporaceae</taxon>
        <taxon>Actinoplanes</taxon>
    </lineage>
</organism>
<reference evidence="2 3" key="1">
    <citation type="submission" date="2014-10" db="EMBL/GenBank/DDBJ databases">
        <title>Draft genome sequence of Actinoplanes utahensis NRRL 12052.</title>
        <authorList>
            <person name="Velasco-Bucheli B."/>
            <person name="del Cerro C."/>
            <person name="Hormigo D."/>
            <person name="Garcia J.L."/>
            <person name="Acebal C."/>
            <person name="Arroyo M."/>
            <person name="de la Mata I."/>
        </authorList>
    </citation>
    <scope>NUCLEOTIDE SEQUENCE [LARGE SCALE GENOMIC DNA]</scope>
    <source>
        <strain evidence="2 3">NRRL 12052</strain>
    </source>
</reference>
<gene>
    <name evidence="2" type="ORF">MB27_29190</name>
</gene>
<proteinExistence type="predicted"/>
<name>A0A0A6UGZ9_ACTUT</name>
<keyword evidence="3" id="KW-1185">Reference proteome</keyword>
<feature type="transmembrane region" description="Helical" evidence="1">
    <location>
        <begin position="56"/>
        <end position="76"/>
    </location>
</feature>
<evidence type="ECO:0000313" key="3">
    <source>
        <dbReference type="Proteomes" id="UP000054537"/>
    </source>
</evidence>
<keyword evidence="1" id="KW-0812">Transmembrane</keyword>
<dbReference type="AlphaFoldDB" id="A0A0A6UGZ9"/>
<accession>A0A0A6UGZ9</accession>
<feature type="transmembrane region" description="Helical" evidence="1">
    <location>
        <begin position="88"/>
        <end position="108"/>
    </location>
</feature>
<dbReference type="Proteomes" id="UP000054537">
    <property type="component" value="Unassembled WGS sequence"/>
</dbReference>